<dbReference type="NCBIfam" id="TIGR01923">
    <property type="entry name" value="menE"/>
    <property type="match status" value="1"/>
</dbReference>
<dbReference type="SUPFAM" id="SSF56801">
    <property type="entry name" value="Acetyl-CoA synthetase-like"/>
    <property type="match status" value="1"/>
</dbReference>
<comment type="pathway">
    <text evidence="5">Quinol/quinone metabolism; menaquinone biosynthesis.</text>
</comment>
<evidence type="ECO:0000259" key="7">
    <source>
        <dbReference type="Pfam" id="PF13193"/>
    </source>
</evidence>
<dbReference type="PANTHER" id="PTHR43767">
    <property type="entry name" value="LONG-CHAIN-FATTY-ACID--COA LIGASE"/>
    <property type="match status" value="1"/>
</dbReference>
<dbReference type="UniPathway" id="UPA01057">
    <property type="reaction ID" value="UER00166"/>
</dbReference>
<gene>
    <name evidence="5 8" type="primary">menE</name>
    <name evidence="8" type="ORF">FCL54_01475</name>
</gene>
<reference evidence="8 9" key="1">
    <citation type="submission" date="2019-04" db="EMBL/GenBank/DDBJ databases">
        <title>Bacillus caeni sp. nov., a bacterium isolated from mangrove sediment.</title>
        <authorList>
            <person name="Huang H."/>
            <person name="Mo K."/>
            <person name="Hu Y."/>
        </authorList>
    </citation>
    <scope>NUCLEOTIDE SEQUENCE [LARGE SCALE GENOMIC DNA]</scope>
    <source>
        <strain evidence="8 9">HB172195</strain>
    </source>
</reference>
<dbReference type="GO" id="GO:0005524">
    <property type="term" value="F:ATP binding"/>
    <property type="evidence" value="ECO:0007669"/>
    <property type="project" value="UniProtKB-KW"/>
</dbReference>
<keyword evidence="2 5" id="KW-0436">Ligase</keyword>
<dbReference type="PROSITE" id="PS00455">
    <property type="entry name" value="AMP_BINDING"/>
    <property type="match status" value="1"/>
</dbReference>
<dbReference type="AlphaFoldDB" id="A0A5R9FBF3"/>
<evidence type="ECO:0000256" key="3">
    <source>
        <dbReference type="ARBA" id="ARBA00022741"/>
    </source>
</evidence>
<evidence type="ECO:0000313" key="9">
    <source>
        <dbReference type="Proteomes" id="UP000308230"/>
    </source>
</evidence>
<comment type="pathway">
    <text evidence="5">Quinol/quinone metabolism; 1,4-dihydroxy-2-naphthoate biosynthesis; 1,4-dihydroxy-2-naphthoate from chorismate: step 5/7.</text>
</comment>
<dbReference type="GO" id="GO:0009234">
    <property type="term" value="P:menaquinone biosynthetic process"/>
    <property type="evidence" value="ECO:0007669"/>
    <property type="project" value="UniProtKB-UniRule"/>
</dbReference>
<dbReference type="InterPro" id="IPR010192">
    <property type="entry name" value="MenE"/>
</dbReference>
<comment type="similarity">
    <text evidence="5">Belongs to the ATP-dependent AMP-binding enzyme family. MenE subfamily.</text>
</comment>
<dbReference type="HAMAP" id="MF_00731">
    <property type="entry name" value="MenE"/>
    <property type="match status" value="1"/>
</dbReference>
<dbReference type="RefSeq" id="WP_138122429.1">
    <property type="nucleotide sequence ID" value="NZ_SWLG01000001.1"/>
</dbReference>
<evidence type="ECO:0000313" key="8">
    <source>
        <dbReference type="EMBL" id="TLS39008.1"/>
    </source>
</evidence>
<dbReference type="InterPro" id="IPR045851">
    <property type="entry name" value="AMP-bd_C_sf"/>
</dbReference>
<dbReference type="Gene3D" id="3.30.300.30">
    <property type="match status" value="1"/>
</dbReference>
<dbReference type="InterPro" id="IPR020845">
    <property type="entry name" value="AMP-binding_CS"/>
</dbReference>
<proteinExistence type="inferred from homology"/>
<dbReference type="GO" id="GO:0008756">
    <property type="term" value="F:o-succinylbenzoate-CoA ligase activity"/>
    <property type="evidence" value="ECO:0007669"/>
    <property type="project" value="UniProtKB-UniRule"/>
</dbReference>
<dbReference type="InterPro" id="IPR050237">
    <property type="entry name" value="ATP-dep_AMP-bd_enzyme"/>
</dbReference>
<evidence type="ECO:0000256" key="2">
    <source>
        <dbReference type="ARBA" id="ARBA00022598"/>
    </source>
</evidence>
<accession>A0A5R9FBF3</accession>
<dbReference type="EC" id="6.2.1.26" evidence="5"/>
<evidence type="ECO:0000256" key="4">
    <source>
        <dbReference type="ARBA" id="ARBA00022840"/>
    </source>
</evidence>
<dbReference type="Proteomes" id="UP000308230">
    <property type="component" value="Unassembled WGS sequence"/>
</dbReference>
<keyword evidence="1 5" id="KW-0474">Menaquinone biosynthesis</keyword>
<evidence type="ECO:0000256" key="5">
    <source>
        <dbReference type="HAMAP-Rule" id="MF_00731"/>
    </source>
</evidence>
<dbReference type="CDD" id="cd05912">
    <property type="entry name" value="OSB_CoA_lg"/>
    <property type="match status" value="1"/>
</dbReference>
<dbReference type="Gene3D" id="3.40.50.12780">
    <property type="entry name" value="N-terminal domain of ligase-like"/>
    <property type="match status" value="1"/>
</dbReference>
<evidence type="ECO:0000256" key="1">
    <source>
        <dbReference type="ARBA" id="ARBA00022428"/>
    </source>
</evidence>
<dbReference type="FunFam" id="3.30.300.30:FF:000008">
    <property type="entry name" value="2,3-dihydroxybenzoate-AMP ligase"/>
    <property type="match status" value="1"/>
</dbReference>
<dbReference type="Pfam" id="PF13193">
    <property type="entry name" value="AMP-binding_C"/>
    <property type="match status" value="1"/>
</dbReference>
<dbReference type="OrthoDB" id="9762242at2"/>
<dbReference type="NCBIfam" id="NF002966">
    <property type="entry name" value="PRK03640.1"/>
    <property type="match status" value="1"/>
</dbReference>
<dbReference type="Pfam" id="PF00501">
    <property type="entry name" value="AMP-binding"/>
    <property type="match status" value="1"/>
</dbReference>
<feature type="domain" description="AMP-dependent synthetase/ligase" evidence="6">
    <location>
        <begin position="9"/>
        <end position="354"/>
    </location>
</feature>
<keyword evidence="9" id="KW-1185">Reference proteome</keyword>
<dbReference type="UniPathway" id="UPA00079"/>
<dbReference type="InterPro" id="IPR025110">
    <property type="entry name" value="AMP-bd_C"/>
</dbReference>
<protein>
    <recommendedName>
        <fullName evidence="5">2-succinylbenzoate--CoA ligase</fullName>
        <ecNumber evidence="5">6.2.1.26</ecNumber>
    </recommendedName>
    <alternativeName>
        <fullName evidence="5">o-succinylbenzoyl-CoA synthetase</fullName>
        <shortName evidence="5">OSB-CoA synthetase</shortName>
    </alternativeName>
</protein>
<name>A0A5R9FBF3_9BACL</name>
<keyword evidence="4 5" id="KW-0067">ATP-binding</keyword>
<comment type="catalytic activity">
    <reaction evidence="5">
        <text>2-succinylbenzoate + ATP + CoA = 2-succinylbenzoyl-CoA + AMP + diphosphate</text>
        <dbReference type="Rhea" id="RHEA:17009"/>
        <dbReference type="ChEBI" id="CHEBI:18325"/>
        <dbReference type="ChEBI" id="CHEBI:30616"/>
        <dbReference type="ChEBI" id="CHEBI:33019"/>
        <dbReference type="ChEBI" id="CHEBI:57287"/>
        <dbReference type="ChEBI" id="CHEBI:57364"/>
        <dbReference type="ChEBI" id="CHEBI:456215"/>
        <dbReference type="EC" id="6.2.1.26"/>
    </reaction>
</comment>
<dbReference type="PANTHER" id="PTHR43767:SF1">
    <property type="entry name" value="NONRIBOSOMAL PEPTIDE SYNTHASE PES1 (EUROFUNG)-RELATED"/>
    <property type="match status" value="1"/>
</dbReference>
<comment type="caution">
    <text evidence="8">The sequence shown here is derived from an EMBL/GenBank/DDBJ whole genome shotgun (WGS) entry which is preliminary data.</text>
</comment>
<dbReference type="InterPro" id="IPR000873">
    <property type="entry name" value="AMP-dep_synth/lig_dom"/>
</dbReference>
<keyword evidence="3 5" id="KW-0547">Nucleotide-binding</keyword>
<feature type="domain" description="AMP-binding enzyme C-terminal" evidence="7">
    <location>
        <begin position="404"/>
        <end position="479"/>
    </location>
</feature>
<sequence>MQVMPNWLKKRAELTPGRMAVTIGEKSLTYQMLNEEAIIMAKKLAALGVKEKDRVAVLAQNSVESVVFMHALTYLHAVLVPLNIRLSGEELAWQINDAKADFLIYDPVFFKKTEEVRKLSQVEFYSWNELNKLKEIAVPVLKDHVSLEDNHTIMYTSGTTGKPKGVVLTYGNHWWSAVSSSLNLGLHLEDRWLAATPLFHMSGLSILIRSVIYGITTVIHEKFDPQKANSAIKNEGVTIVSVVSTMLAQMLEELGESRYPESLRCMLLGGGPAPLPILENCKKRSIPVYQTFGMTETASQVVTLSSEYMLEKLGSAGKPLFPAEVKIMEDGKELPPEEAGEIIVKGPMVTKGYWKREEATAEAIKEGWLYTGDIGYLDKDGFLFILDRRSDLIISGGENIYPAEIESVLLSHPSVLEAGVAGKEDSKWGQVPVAFLVTQKDKTVTEQEVLQYAEAKLARYKVPVKAYFVEELPRNASKKLLRRKLMDLL</sequence>
<organism evidence="8 9">
    <name type="scientific">Exobacillus caeni</name>
    <dbReference type="NCBI Taxonomy" id="2574798"/>
    <lineage>
        <taxon>Bacteria</taxon>
        <taxon>Bacillati</taxon>
        <taxon>Bacillota</taxon>
        <taxon>Bacilli</taxon>
        <taxon>Bacillales</taxon>
        <taxon>Guptibacillaceae</taxon>
        <taxon>Exobacillus</taxon>
    </lineage>
</organism>
<dbReference type="EMBL" id="SWLG01000001">
    <property type="protein sequence ID" value="TLS39008.1"/>
    <property type="molecule type" value="Genomic_DNA"/>
</dbReference>
<comment type="function">
    <text evidence="5">Converts 2-succinylbenzoate (OSB) to 2-succinylbenzoyl-CoA (OSB-CoA).</text>
</comment>
<dbReference type="InterPro" id="IPR042099">
    <property type="entry name" value="ANL_N_sf"/>
</dbReference>
<evidence type="ECO:0000259" key="6">
    <source>
        <dbReference type="Pfam" id="PF00501"/>
    </source>
</evidence>